<dbReference type="Proteomes" id="UP000814140">
    <property type="component" value="Unassembled WGS sequence"/>
</dbReference>
<reference evidence="1" key="1">
    <citation type="submission" date="2021-03" db="EMBL/GenBank/DDBJ databases">
        <authorList>
            <consortium name="DOE Joint Genome Institute"/>
            <person name="Ahrendt S."/>
            <person name="Looney B.P."/>
            <person name="Miyauchi S."/>
            <person name="Morin E."/>
            <person name="Drula E."/>
            <person name="Courty P.E."/>
            <person name="Chicoki N."/>
            <person name="Fauchery L."/>
            <person name="Kohler A."/>
            <person name="Kuo A."/>
            <person name="Labutti K."/>
            <person name="Pangilinan J."/>
            <person name="Lipzen A."/>
            <person name="Riley R."/>
            <person name="Andreopoulos W."/>
            <person name="He G."/>
            <person name="Johnson J."/>
            <person name="Barry K.W."/>
            <person name="Grigoriev I.V."/>
            <person name="Nagy L."/>
            <person name="Hibbett D."/>
            <person name="Henrissat B."/>
            <person name="Matheny P.B."/>
            <person name="Labbe J."/>
            <person name="Martin F."/>
        </authorList>
    </citation>
    <scope>NUCLEOTIDE SEQUENCE</scope>
    <source>
        <strain evidence="1">HHB10654</strain>
    </source>
</reference>
<evidence type="ECO:0000313" key="2">
    <source>
        <dbReference type="Proteomes" id="UP000814140"/>
    </source>
</evidence>
<keyword evidence="2" id="KW-1185">Reference proteome</keyword>
<sequence length="960" mass="106017">MSTQNEDETPLDAETDDEMDWEEVAVPHHLESYELDLEEGPSTKPNIEITLKARTSKGKEIPKKKTSGISHAERLVRIDCHKVHTVALLTNGWIRNKWLNDQLLHARLLSLTPLHIQNQFAMIHKSRIPEAAKRGHLFEMGVTRLVEWWANDFFEITFSGHIRSRTFDDVQAELLSKGYIDDLSPEKNKGKGKARQPNWDDYEDEDEDEGELIRSEKSLMKHALQRFGSRDVSAQLFTALCRALGIPARLVVSLQSVPWQASVGKPKTASKSRKGKEKATDSDAQDNEEDDDMEEVEISEFPGDGQRIDGGGTTSKGKAKAKGKPKYVVKLRKTKSKGQTLGSSAALKPLDPTTSPPVFWTEVFSRPDGRWLPVDPIRAIVNKRKVFDPSFSTTPNTPMRKSRVDNRMSYVIAFEEDGYVRDVTPRYAREYGAKVAKAQAGGKSRKQWWERVLSIVTRPYRLHRDDLEDDDLAANQINEGMPTTLSGFKDHPLYVLERHLHRDQIIPPNTLEIGKFRGDSVYPRGSVLDLKAAENWMRRGRTVRAGEQPMKWVKQRASTIGRKRELEVLREAGANGSADGADVMQGLYAEQQTEAYTAPPVVDGKIPKNDFGNIDLYVPSMLPAGAVHIPHKGVAKVARQLGFDFAEAVTSFEFKKGKAFPVLTGIVTAAEHEDVILEAFWEAEHTAAQKENEKRQLAIAKRWTRLVQGLRIRQRLQEQYAGDSQQAPQIVVEVSDEDGLQVAPGGFLTAADDVVQPYTLPKYQHVAFESPPHTPARLRSSAATSLLDETETPPLKGDVALQLDHHSDDGDANMADVPSINAGIHTNGTTPVPKSMAALAAEDLARSVEEGSNTAHAAGPPPRSTGARAPEPSTSAAGSKAKRGRAKRGRGAPASDGDEAAVGSEDAPPRRAKRARAARESAPAPVPASDRVLRARRGKSDARAAMEQAQEEAYRRAVAG</sequence>
<dbReference type="EMBL" id="MU277200">
    <property type="protein sequence ID" value="KAI0064088.1"/>
    <property type="molecule type" value="Genomic_DNA"/>
</dbReference>
<reference evidence="1" key="2">
    <citation type="journal article" date="2022" name="New Phytol.">
        <title>Evolutionary transition to the ectomycorrhizal habit in the genomes of a hyperdiverse lineage of mushroom-forming fungi.</title>
        <authorList>
            <person name="Looney B."/>
            <person name="Miyauchi S."/>
            <person name="Morin E."/>
            <person name="Drula E."/>
            <person name="Courty P.E."/>
            <person name="Kohler A."/>
            <person name="Kuo A."/>
            <person name="LaButti K."/>
            <person name="Pangilinan J."/>
            <person name="Lipzen A."/>
            <person name="Riley R."/>
            <person name="Andreopoulos W."/>
            <person name="He G."/>
            <person name="Johnson J."/>
            <person name="Nolan M."/>
            <person name="Tritt A."/>
            <person name="Barry K.W."/>
            <person name="Grigoriev I.V."/>
            <person name="Nagy L.G."/>
            <person name="Hibbett D."/>
            <person name="Henrissat B."/>
            <person name="Matheny P.B."/>
            <person name="Labbe J."/>
            <person name="Martin F.M."/>
        </authorList>
    </citation>
    <scope>NUCLEOTIDE SEQUENCE</scope>
    <source>
        <strain evidence="1">HHB10654</strain>
    </source>
</reference>
<evidence type="ECO:0000313" key="1">
    <source>
        <dbReference type="EMBL" id="KAI0064088.1"/>
    </source>
</evidence>
<accession>A0ACB8T7G4</accession>
<comment type="caution">
    <text evidence="1">The sequence shown here is derived from an EMBL/GenBank/DDBJ whole genome shotgun (WGS) entry which is preliminary data.</text>
</comment>
<organism evidence="1 2">
    <name type="scientific">Artomyces pyxidatus</name>
    <dbReference type="NCBI Taxonomy" id="48021"/>
    <lineage>
        <taxon>Eukaryota</taxon>
        <taxon>Fungi</taxon>
        <taxon>Dikarya</taxon>
        <taxon>Basidiomycota</taxon>
        <taxon>Agaricomycotina</taxon>
        <taxon>Agaricomycetes</taxon>
        <taxon>Russulales</taxon>
        <taxon>Auriscalpiaceae</taxon>
        <taxon>Artomyces</taxon>
    </lineage>
</organism>
<name>A0ACB8T7G4_9AGAM</name>
<protein>
    <submittedName>
        <fullName evidence="1">Rad4-domain-containing protein</fullName>
    </submittedName>
</protein>
<proteinExistence type="predicted"/>
<gene>
    <name evidence="1" type="ORF">BV25DRAFT_1853360</name>
</gene>